<keyword evidence="1" id="KW-1133">Transmembrane helix</keyword>
<dbReference type="RefSeq" id="WP_172843145.1">
    <property type="nucleotide sequence ID" value="NZ_LT906454.1"/>
</dbReference>
<evidence type="ECO:0000313" key="2">
    <source>
        <dbReference type="EMBL" id="SNV39608.1"/>
    </source>
</evidence>
<sequence>MNLKKLLFGSYDYHKTSEDGKEKLSIKIDSGWVIGLIILGLIGWLVLK</sequence>
<organism evidence="2 3">
    <name type="scientific">Streptococcus acidominimus</name>
    <dbReference type="NCBI Taxonomy" id="1326"/>
    <lineage>
        <taxon>Bacteria</taxon>
        <taxon>Bacillati</taxon>
        <taxon>Bacillota</taxon>
        <taxon>Bacilli</taxon>
        <taxon>Lactobacillales</taxon>
        <taxon>Streptococcaceae</taxon>
        <taxon>Streptococcus</taxon>
    </lineage>
</organism>
<keyword evidence="1" id="KW-0812">Transmembrane</keyword>
<protein>
    <submittedName>
        <fullName evidence="2">Phage membrane protein</fullName>
    </submittedName>
</protein>
<name>A0A239X0L6_STRAI</name>
<evidence type="ECO:0000256" key="1">
    <source>
        <dbReference type="SAM" id="Phobius"/>
    </source>
</evidence>
<dbReference type="KEGG" id="saco:SAME_01003"/>
<keyword evidence="1" id="KW-0472">Membrane</keyword>
<dbReference type="EMBL" id="LT906454">
    <property type="protein sequence ID" value="SNV39608.1"/>
    <property type="molecule type" value="Genomic_DNA"/>
</dbReference>
<dbReference type="AlphaFoldDB" id="A0A239X0L6"/>
<dbReference type="Proteomes" id="UP000215144">
    <property type="component" value="Chromosome 1"/>
</dbReference>
<accession>A0A239X0L6</accession>
<reference evidence="2 3" key="1">
    <citation type="submission" date="2017-06" db="EMBL/GenBank/DDBJ databases">
        <authorList>
            <consortium name="Pathogen Informatics"/>
        </authorList>
    </citation>
    <scope>NUCLEOTIDE SEQUENCE [LARGE SCALE GENOMIC DNA]</scope>
    <source>
        <strain evidence="2 3">NCTC11291</strain>
    </source>
</reference>
<gene>
    <name evidence="2" type="ORF">SAMEA4504048_01003</name>
</gene>
<proteinExistence type="predicted"/>
<evidence type="ECO:0000313" key="3">
    <source>
        <dbReference type="Proteomes" id="UP000215144"/>
    </source>
</evidence>
<feature type="transmembrane region" description="Helical" evidence="1">
    <location>
        <begin position="30"/>
        <end position="47"/>
    </location>
</feature>